<dbReference type="Proteomes" id="UP000000600">
    <property type="component" value="Unassembled WGS sequence"/>
</dbReference>
<sequence>MENYQLFQTQIKQHKNIQFQMRIDKNQSAQEQNHQEEEVSDIRLKFFVKEEKVRQGWIPDQQQHKWKELLRKREL</sequence>
<dbReference type="InParanoid" id="A0E6X6"/>
<reference evidence="1 2" key="1">
    <citation type="journal article" date="2006" name="Nature">
        <title>Global trends of whole-genome duplications revealed by the ciliate Paramecium tetraurelia.</title>
        <authorList>
            <consortium name="Genoscope"/>
            <person name="Aury J.-M."/>
            <person name="Jaillon O."/>
            <person name="Duret L."/>
            <person name="Noel B."/>
            <person name="Jubin C."/>
            <person name="Porcel B.M."/>
            <person name="Segurens B."/>
            <person name="Daubin V."/>
            <person name="Anthouard V."/>
            <person name="Aiach N."/>
            <person name="Arnaiz O."/>
            <person name="Billaut A."/>
            <person name="Beisson J."/>
            <person name="Blanc I."/>
            <person name="Bouhouche K."/>
            <person name="Camara F."/>
            <person name="Duharcourt S."/>
            <person name="Guigo R."/>
            <person name="Gogendeau D."/>
            <person name="Katinka M."/>
            <person name="Keller A.-M."/>
            <person name="Kissmehl R."/>
            <person name="Klotz C."/>
            <person name="Koll F."/>
            <person name="Le Moue A."/>
            <person name="Lepere C."/>
            <person name="Malinsky S."/>
            <person name="Nowacki M."/>
            <person name="Nowak J.K."/>
            <person name="Plattner H."/>
            <person name="Poulain J."/>
            <person name="Ruiz F."/>
            <person name="Serrano V."/>
            <person name="Zagulski M."/>
            <person name="Dessen P."/>
            <person name="Betermier M."/>
            <person name="Weissenbach J."/>
            <person name="Scarpelli C."/>
            <person name="Schachter V."/>
            <person name="Sperling L."/>
            <person name="Meyer E."/>
            <person name="Cohen J."/>
            <person name="Wincker P."/>
        </authorList>
    </citation>
    <scope>NUCLEOTIDE SEQUENCE [LARGE SCALE GENOMIC DNA]</scope>
    <source>
        <strain evidence="1 2">Stock d4-2</strain>
    </source>
</reference>
<dbReference type="EMBL" id="CT868661">
    <property type="protein sequence ID" value="CAK91043.1"/>
    <property type="molecule type" value="Genomic_DNA"/>
</dbReference>
<name>A0E6X6_PARTE</name>
<evidence type="ECO:0000313" key="2">
    <source>
        <dbReference type="Proteomes" id="UP000000600"/>
    </source>
</evidence>
<dbReference type="HOGENOM" id="CLU_2676406_0_0_1"/>
<organism evidence="1 2">
    <name type="scientific">Paramecium tetraurelia</name>
    <dbReference type="NCBI Taxonomy" id="5888"/>
    <lineage>
        <taxon>Eukaryota</taxon>
        <taxon>Sar</taxon>
        <taxon>Alveolata</taxon>
        <taxon>Ciliophora</taxon>
        <taxon>Intramacronucleata</taxon>
        <taxon>Oligohymenophorea</taxon>
        <taxon>Peniculida</taxon>
        <taxon>Parameciidae</taxon>
        <taxon>Paramecium</taxon>
    </lineage>
</organism>
<dbReference type="GeneID" id="5044225"/>
<proteinExistence type="predicted"/>
<gene>
    <name evidence="1" type="ORF">GSPATT00023771001</name>
</gene>
<protein>
    <submittedName>
        <fullName evidence="1">Uncharacterized protein</fullName>
    </submittedName>
</protein>
<dbReference type="KEGG" id="ptm:GSPATT00023771001"/>
<dbReference type="AlphaFoldDB" id="A0E6X6"/>
<keyword evidence="2" id="KW-1185">Reference proteome</keyword>
<evidence type="ECO:0000313" key="1">
    <source>
        <dbReference type="EMBL" id="CAK91043.1"/>
    </source>
</evidence>
<accession>A0E6X6</accession>
<dbReference type="RefSeq" id="XP_001458440.1">
    <property type="nucleotide sequence ID" value="XM_001458403.1"/>
</dbReference>